<feature type="region of interest" description="Disordered" evidence="2">
    <location>
        <begin position="173"/>
        <end position="215"/>
    </location>
</feature>
<dbReference type="InterPro" id="IPR046347">
    <property type="entry name" value="bZIP_sf"/>
</dbReference>
<dbReference type="Gene3D" id="1.20.5.170">
    <property type="match status" value="1"/>
</dbReference>
<evidence type="ECO:0000313" key="4">
    <source>
        <dbReference type="EMBL" id="KAG2172040.1"/>
    </source>
</evidence>
<comment type="caution">
    <text evidence="4">The sequence shown here is derived from an EMBL/GenBank/DDBJ whole genome shotgun (WGS) entry which is preliminary data.</text>
</comment>
<organism evidence="4 5">
    <name type="scientific">Mortierella isabellina</name>
    <name type="common">Filamentous fungus</name>
    <name type="synonym">Umbelopsis isabellina</name>
    <dbReference type="NCBI Taxonomy" id="91625"/>
    <lineage>
        <taxon>Eukaryota</taxon>
        <taxon>Fungi</taxon>
        <taxon>Fungi incertae sedis</taxon>
        <taxon>Mucoromycota</taxon>
        <taxon>Mucoromycotina</taxon>
        <taxon>Umbelopsidomycetes</taxon>
        <taxon>Umbelopsidales</taxon>
        <taxon>Umbelopsidaceae</taxon>
        <taxon>Umbelopsis</taxon>
    </lineage>
</organism>
<dbReference type="InterPro" id="IPR004827">
    <property type="entry name" value="bZIP"/>
</dbReference>
<dbReference type="OrthoDB" id="1939598at2759"/>
<evidence type="ECO:0000256" key="2">
    <source>
        <dbReference type="SAM" id="MobiDB-lite"/>
    </source>
</evidence>
<feature type="compositionally biased region" description="Basic residues" evidence="2">
    <location>
        <begin position="205"/>
        <end position="215"/>
    </location>
</feature>
<name>A0A8H7U7S1_MORIS</name>
<feature type="coiled-coil region" evidence="1">
    <location>
        <begin position="138"/>
        <end position="172"/>
    </location>
</feature>
<dbReference type="EMBL" id="JAEPQZ010000018">
    <property type="protein sequence ID" value="KAG2172040.1"/>
    <property type="molecule type" value="Genomic_DNA"/>
</dbReference>
<evidence type="ECO:0000259" key="3">
    <source>
        <dbReference type="PROSITE" id="PS50217"/>
    </source>
</evidence>
<proteinExistence type="predicted"/>
<feature type="compositionally biased region" description="Basic and acidic residues" evidence="2">
    <location>
        <begin position="24"/>
        <end position="40"/>
    </location>
</feature>
<feature type="region of interest" description="Disordered" evidence="2">
    <location>
        <begin position="1"/>
        <end position="128"/>
    </location>
</feature>
<dbReference type="Proteomes" id="UP000654370">
    <property type="component" value="Unassembled WGS sequence"/>
</dbReference>
<evidence type="ECO:0000313" key="5">
    <source>
        <dbReference type="Proteomes" id="UP000654370"/>
    </source>
</evidence>
<feature type="compositionally biased region" description="Polar residues" evidence="2">
    <location>
        <begin position="76"/>
        <end position="92"/>
    </location>
</feature>
<dbReference type="PROSITE" id="PS50217">
    <property type="entry name" value="BZIP"/>
    <property type="match status" value="1"/>
</dbReference>
<dbReference type="AlphaFoldDB" id="A0A8H7U7S1"/>
<feature type="compositionally biased region" description="Polar residues" evidence="2">
    <location>
        <begin position="42"/>
        <end position="51"/>
    </location>
</feature>
<dbReference type="PROSITE" id="PS00036">
    <property type="entry name" value="BZIP_BASIC"/>
    <property type="match status" value="1"/>
</dbReference>
<feature type="domain" description="BZIP" evidence="3">
    <location>
        <begin position="111"/>
        <end position="169"/>
    </location>
</feature>
<gene>
    <name evidence="4" type="ORF">INT43_001517</name>
</gene>
<keyword evidence="1" id="KW-0175">Coiled coil</keyword>
<dbReference type="SMART" id="SM00338">
    <property type="entry name" value="BRLZ"/>
    <property type="match status" value="1"/>
</dbReference>
<dbReference type="CDD" id="cd14705">
    <property type="entry name" value="bZIP_Zip1"/>
    <property type="match status" value="1"/>
</dbReference>
<dbReference type="GO" id="GO:0003700">
    <property type="term" value="F:DNA-binding transcription factor activity"/>
    <property type="evidence" value="ECO:0007669"/>
    <property type="project" value="InterPro"/>
</dbReference>
<dbReference type="Pfam" id="PF07716">
    <property type="entry name" value="bZIP_2"/>
    <property type="match status" value="1"/>
</dbReference>
<sequence length="215" mass="23970">MSNLDDSDHDTHPSLNAMSIHAITTHDDDINNNHHQHDSSSRPNPIDQQDGFQLDTHGDKSPSWDSTEAFRRYSSAAESNQEDSPVSTSSATPAHGAPPRYAQDIPLSLSERRQRNKAASAKYRAKKHAVTMHMSTEIEELTKSNTTLKSKLEDAQRDNEQLRKRCAELEIQLTGSLHSTHHEGGEPTNDYKRHKNSGSPQRSKSISKGKSKKLA</sequence>
<protein>
    <recommendedName>
        <fullName evidence="3">BZIP domain-containing protein</fullName>
    </recommendedName>
</protein>
<dbReference type="SUPFAM" id="SSF57959">
    <property type="entry name" value="Leucine zipper domain"/>
    <property type="match status" value="1"/>
</dbReference>
<accession>A0A8H7U7S1</accession>
<evidence type="ECO:0000256" key="1">
    <source>
        <dbReference type="SAM" id="Coils"/>
    </source>
</evidence>
<keyword evidence="5" id="KW-1185">Reference proteome</keyword>
<feature type="compositionally biased region" description="Basic and acidic residues" evidence="2">
    <location>
        <begin position="180"/>
        <end position="191"/>
    </location>
</feature>
<reference evidence="4" key="1">
    <citation type="submission" date="2020-12" db="EMBL/GenBank/DDBJ databases">
        <title>Metabolic potential, ecology and presence of endohyphal bacteria is reflected in genomic diversity of Mucoromycotina.</title>
        <authorList>
            <person name="Muszewska A."/>
            <person name="Okrasinska A."/>
            <person name="Steczkiewicz K."/>
            <person name="Drgas O."/>
            <person name="Orlowska M."/>
            <person name="Perlinska-Lenart U."/>
            <person name="Aleksandrzak-Piekarczyk T."/>
            <person name="Szatraj K."/>
            <person name="Zielenkiewicz U."/>
            <person name="Pilsyk S."/>
            <person name="Malc E."/>
            <person name="Mieczkowski P."/>
            <person name="Kruszewska J.S."/>
            <person name="Biernat P."/>
            <person name="Pawlowska J."/>
        </authorList>
    </citation>
    <scope>NUCLEOTIDE SEQUENCE</scope>
    <source>
        <strain evidence="4">WA0000067209</strain>
    </source>
</reference>